<feature type="domain" description="Helix-turn-helix type 11" evidence="1">
    <location>
        <begin position="11"/>
        <end position="59"/>
    </location>
</feature>
<dbReference type="AlphaFoldDB" id="A0A3B0WA38"/>
<evidence type="ECO:0008006" key="4">
    <source>
        <dbReference type="Google" id="ProtNLM"/>
    </source>
</evidence>
<proteinExistence type="predicted"/>
<organism evidence="3">
    <name type="scientific">hydrothermal vent metagenome</name>
    <dbReference type="NCBI Taxonomy" id="652676"/>
    <lineage>
        <taxon>unclassified sequences</taxon>
        <taxon>metagenomes</taxon>
        <taxon>ecological metagenomes</taxon>
    </lineage>
</organism>
<dbReference type="InterPro" id="IPR013196">
    <property type="entry name" value="HTH_11"/>
</dbReference>
<dbReference type="PROSITE" id="PS52050">
    <property type="entry name" value="WYL"/>
    <property type="match status" value="1"/>
</dbReference>
<dbReference type="InterPro" id="IPR051534">
    <property type="entry name" value="CBASS_pafABC_assoc_protein"/>
</dbReference>
<dbReference type="PANTHER" id="PTHR34580">
    <property type="match status" value="1"/>
</dbReference>
<reference evidence="3" key="1">
    <citation type="submission" date="2018-06" db="EMBL/GenBank/DDBJ databases">
        <authorList>
            <person name="Zhirakovskaya E."/>
        </authorList>
    </citation>
    <scope>NUCLEOTIDE SEQUENCE</scope>
</reference>
<dbReference type="Pfam" id="PF13280">
    <property type="entry name" value="WYL"/>
    <property type="match status" value="1"/>
</dbReference>
<dbReference type="InterPro" id="IPR036390">
    <property type="entry name" value="WH_DNA-bd_sf"/>
</dbReference>
<feature type="domain" description="WYL" evidence="2">
    <location>
        <begin position="135"/>
        <end position="202"/>
    </location>
</feature>
<dbReference type="EMBL" id="UOEW01000305">
    <property type="protein sequence ID" value="VAW41436.1"/>
    <property type="molecule type" value="Genomic_DNA"/>
</dbReference>
<dbReference type="InterPro" id="IPR026881">
    <property type="entry name" value="WYL_dom"/>
</dbReference>
<sequence length="233" mass="26758">MRKADKLFQLTNLIRARQPVTAQQIAIELNVSVRTVYRYIDDLSVSGIPIYGTTGLGYQLDKQFELPPLNLTEKEVDALLLGVKMVSSWTGETLSESASSLAHKIEAVLPEKLKQEYANTIYAPNFLHTVKDRRVWELLYKAIKSSNIVSIHYTALTKKHTSRKIYPLGLFYWGSKWTLGSWCTLRNDFRNFRIDRIAEITVLEKQYNKTKTINLQSYFATIDDCSGQLIVRC</sequence>
<dbReference type="PANTHER" id="PTHR34580:SF3">
    <property type="entry name" value="PROTEIN PAFB"/>
    <property type="match status" value="1"/>
</dbReference>
<dbReference type="Gene3D" id="1.10.10.10">
    <property type="entry name" value="Winged helix-like DNA-binding domain superfamily/Winged helix DNA-binding domain"/>
    <property type="match status" value="1"/>
</dbReference>
<accession>A0A3B0WA38</accession>
<dbReference type="SUPFAM" id="SSF46785">
    <property type="entry name" value="Winged helix' DNA-binding domain"/>
    <property type="match status" value="1"/>
</dbReference>
<evidence type="ECO:0000259" key="1">
    <source>
        <dbReference type="Pfam" id="PF08279"/>
    </source>
</evidence>
<evidence type="ECO:0000259" key="2">
    <source>
        <dbReference type="Pfam" id="PF13280"/>
    </source>
</evidence>
<evidence type="ECO:0000313" key="3">
    <source>
        <dbReference type="EMBL" id="VAW41436.1"/>
    </source>
</evidence>
<dbReference type="InterPro" id="IPR036388">
    <property type="entry name" value="WH-like_DNA-bd_sf"/>
</dbReference>
<gene>
    <name evidence="3" type="ORF">MNBD_GAMMA01-83</name>
</gene>
<protein>
    <recommendedName>
        <fullName evidence="4">Transcriptional regulator, DeoR family</fullName>
    </recommendedName>
</protein>
<dbReference type="Pfam" id="PF08279">
    <property type="entry name" value="HTH_11"/>
    <property type="match status" value="1"/>
</dbReference>
<name>A0A3B0WA38_9ZZZZ</name>